<dbReference type="PANTHER" id="PTHR46060">
    <property type="entry name" value="MARINER MOS1 TRANSPOSASE-LIKE PROTEIN"/>
    <property type="match status" value="1"/>
</dbReference>
<name>E2BZY0_HARSA</name>
<dbReference type="GO" id="GO:0000014">
    <property type="term" value="F:single-stranded DNA endodeoxyribonuclease activity"/>
    <property type="evidence" value="ECO:0007669"/>
    <property type="project" value="TreeGrafter"/>
</dbReference>
<dbReference type="PANTHER" id="PTHR46060:SF2">
    <property type="entry name" value="HISTONE-LYSINE N-METHYLTRANSFERASE SETMAR"/>
    <property type="match status" value="1"/>
</dbReference>
<dbReference type="Pfam" id="PF17906">
    <property type="entry name" value="HTH_48"/>
    <property type="match status" value="1"/>
</dbReference>
<dbReference type="OMA" id="RWYANFR"/>
<dbReference type="EMBL" id="GL451708">
    <property type="protein sequence ID" value="EFN78757.1"/>
    <property type="molecule type" value="Genomic_DNA"/>
</dbReference>
<proteinExistence type="predicted"/>
<dbReference type="Proteomes" id="UP000008237">
    <property type="component" value="Unassembled WGS sequence"/>
</dbReference>
<dbReference type="GO" id="GO:0035861">
    <property type="term" value="C:site of double-strand break"/>
    <property type="evidence" value="ECO:0007669"/>
    <property type="project" value="TreeGrafter"/>
</dbReference>
<dbReference type="GO" id="GO:0031297">
    <property type="term" value="P:replication fork processing"/>
    <property type="evidence" value="ECO:0007669"/>
    <property type="project" value="TreeGrafter"/>
</dbReference>
<dbReference type="InterPro" id="IPR052709">
    <property type="entry name" value="Transposase-MT_Hybrid"/>
</dbReference>
<dbReference type="GO" id="GO:0015074">
    <property type="term" value="P:DNA integration"/>
    <property type="evidence" value="ECO:0007669"/>
    <property type="project" value="TreeGrafter"/>
</dbReference>
<dbReference type="GO" id="GO:0000729">
    <property type="term" value="P:DNA double-strand break processing"/>
    <property type="evidence" value="ECO:0007669"/>
    <property type="project" value="TreeGrafter"/>
</dbReference>
<dbReference type="GO" id="GO:0044774">
    <property type="term" value="P:mitotic DNA integrity checkpoint signaling"/>
    <property type="evidence" value="ECO:0007669"/>
    <property type="project" value="TreeGrafter"/>
</dbReference>
<dbReference type="GO" id="GO:0046975">
    <property type="term" value="F:histone H3K36 methyltransferase activity"/>
    <property type="evidence" value="ECO:0007669"/>
    <property type="project" value="TreeGrafter"/>
</dbReference>
<dbReference type="Gene3D" id="1.10.10.1450">
    <property type="match status" value="1"/>
</dbReference>
<dbReference type="OrthoDB" id="10046483at2759"/>
<sequence>RHILLYYFKKGKRAADAYKKICRVYGDDDLTERVCQRWYANFRPGDFDVNDAPRSGRPIEINSSDIKSIIEVNPSQSVREIATTLNISHTSVEKHLRQMGYFSRVNVWVPHKLTE</sequence>
<evidence type="ECO:0000313" key="3">
    <source>
        <dbReference type="Proteomes" id="UP000008237"/>
    </source>
</evidence>
<evidence type="ECO:0000313" key="2">
    <source>
        <dbReference type="EMBL" id="EFN78757.1"/>
    </source>
</evidence>
<protein>
    <submittedName>
        <fullName evidence="2">Histone-lysine N-methyltransferase SETMAR</fullName>
    </submittedName>
</protein>
<dbReference type="GO" id="GO:0005634">
    <property type="term" value="C:nucleus"/>
    <property type="evidence" value="ECO:0007669"/>
    <property type="project" value="TreeGrafter"/>
</dbReference>
<evidence type="ECO:0000259" key="1">
    <source>
        <dbReference type="Pfam" id="PF17906"/>
    </source>
</evidence>
<reference evidence="2 3" key="1">
    <citation type="journal article" date="2010" name="Science">
        <title>Genomic comparison of the ants Camponotus floridanus and Harpegnathos saltator.</title>
        <authorList>
            <person name="Bonasio R."/>
            <person name="Zhang G."/>
            <person name="Ye C."/>
            <person name="Mutti N.S."/>
            <person name="Fang X."/>
            <person name="Qin N."/>
            <person name="Donahue G."/>
            <person name="Yang P."/>
            <person name="Li Q."/>
            <person name="Li C."/>
            <person name="Zhang P."/>
            <person name="Huang Z."/>
            <person name="Berger S.L."/>
            <person name="Reinberg D."/>
            <person name="Wang J."/>
            <person name="Liebig J."/>
        </authorList>
    </citation>
    <scope>NUCLEOTIDE SEQUENCE [LARGE SCALE GENOMIC DNA]</scope>
    <source>
        <strain evidence="2 3">R22 G/1</strain>
    </source>
</reference>
<organism evidence="3">
    <name type="scientific">Harpegnathos saltator</name>
    <name type="common">Jerdon's jumping ant</name>
    <dbReference type="NCBI Taxonomy" id="610380"/>
    <lineage>
        <taxon>Eukaryota</taxon>
        <taxon>Metazoa</taxon>
        <taxon>Ecdysozoa</taxon>
        <taxon>Arthropoda</taxon>
        <taxon>Hexapoda</taxon>
        <taxon>Insecta</taxon>
        <taxon>Pterygota</taxon>
        <taxon>Neoptera</taxon>
        <taxon>Endopterygota</taxon>
        <taxon>Hymenoptera</taxon>
        <taxon>Apocrita</taxon>
        <taxon>Aculeata</taxon>
        <taxon>Formicoidea</taxon>
        <taxon>Formicidae</taxon>
        <taxon>Ponerinae</taxon>
        <taxon>Ponerini</taxon>
        <taxon>Harpegnathos</taxon>
    </lineage>
</organism>
<dbReference type="Gene3D" id="1.10.10.10">
    <property type="entry name" value="Winged helix-like DNA-binding domain superfamily/Winged helix DNA-binding domain"/>
    <property type="match status" value="1"/>
</dbReference>
<feature type="non-terminal residue" evidence="2">
    <location>
        <position position="115"/>
    </location>
</feature>
<dbReference type="GO" id="GO:0032259">
    <property type="term" value="P:methylation"/>
    <property type="evidence" value="ECO:0007669"/>
    <property type="project" value="UniProtKB-KW"/>
</dbReference>
<dbReference type="GO" id="GO:0003697">
    <property type="term" value="F:single-stranded DNA binding"/>
    <property type="evidence" value="ECO:0007669"/>
    <property type="project" value="TreeGrafter"/>
</dbReference>
<keyword evidence="3" id="KW-1185">Reference proteome</keyword>
<dbReference type="InParanoid" id="E2BZY0"/>
<keyword evidence="2" id="KW-0808">Transferase</keyword>
<dbReference type="InterPro" id="IPR041426">
    <property type="entry name" value="Mos1_HTH"/>
</dbReference>
<dbReference type="InterPro" id="IPR036388">
    <property type="entry name" value="WH-like_DNA-bd_sf"/>
</dbReference>
<accession>E2BZY0</accession>
<dbReference type="GO" id="GO:0042800">
    <property type="term" value="F:histone H3K4 methyltransferase activity"/>
    <property type="evidence" value="ECO:0007669"/>
    <property type="project" value="TreeGrafter"/>
</dbReference>
<dbReference type="GO" id="GO:0003690">
    <property type="term" value="F:double-stranded DNA binding"/>
    <property type="evidence" value="ECO:0007669"/>
    <property type="project" value="TreeGrafter"/>
</dbReference>
<feature type="non-terminal residue" evidence="2">
    <location>
        <position position="1"/>
    </location>
</feature>
<dbReference type="AlphaFoldDB" id="E2BZY0"/>
<gene>
    <name evidence="2" type="ORF">EAI_08222</name>
</gene>
<dbReference type="GO" id="GO:0000793">
    <property type="term" value="C:condensed chromosome"/>
    <property type="evidence" value="ECO:0007669"/>
    <property type="project" value="TreeGrafter"/>
</dbReference>
<feature type="domain" description="Mos1 transposase HTH" evidence="1">
    <location>
        <begin position="1"/>
        <end position="46"/>
    </location>
</feature>
<keyword evidence="2" id="KW-0489">Methyltransferase</keyword>
<dbReference type="GO" id="GO:0044547">
    <property type="term" value="F:DNA topoisomerase binding"/>
    <property type="evidence" value="ECO:0007669"/>
    <property type="project" value="TreeGrafter"/>
</dbReference>
<dbReference type="GO" id="GO:0006303">
    <property type="term" value="P:double-strand break repair via nonhomologous end joining"/>
    <property type="evidence" value="ECO:0007669"/>
    <property type="project" value="TreeGrafter"/>
</dbReference>